<feature type="domain" description="Ribosomal RNA methyltransferase FtsJ" evidence="4">
    <location>
        <begin position="64"/>
        <end position="246"/>
    </location>
</feature>
<dbReference type="InterPro" id="IPR047048">
    <property type="entry name" value="TlyA"/>
</dbReference>
<dbReference type="InterPro" id="IPR004538">
    <property type="entry name" value="Hemolysin_A/TlyA"/>
</dbReference>
<name>A0ABM7YA46_9PROT</name>
<evidence type="ECO:0000256" key="2">
    <source>
        <dbReference type="ARBA" id="ARBA00029460"/>
    </source>
</evidence>
<evidence type="ECO:0000256" key="3">
    <source>
        <dbReference type="PROSITE-ProRule" id="PRU00182"/>
    </source>
</evidence>
<evidence type="ECO:0000256" key="1">
    <source>
        <dbReference type="ARBA" id="ARBA00022884"/>
    </source>
</evidence>
<evidence type="ECO:0000259" key="4">
    <source>
        <dbReference type="Pfam" id="PF01728"/>
    </source>
</evidence>
<dbReference type="PANTHER" id="PTHR32319">
    <property type="entry name" value="BACTERIAL HEMOLYSIN-LIKE PROTEIN"/>
    <property type="match status" value="1"/>
</dbReference>
<dbReference type="RefSeq" id="WP_244457064.1">
    <property type="nucleotide sequence ID" value="NZ_AP025637.1"/>
</dbReference>
<keyword evidence="6" id="KW-1185">Reference proteome</keyword>
<dbReference type="PROSITE" id="PS50889">
    <property type="entry name" value="S4"/>
    <property type="match status" value="1"/>
</dbReference>
<dbReference type="CDD" id="cd00165">
    <property type="entry name" value="S4"/>
    <property type="match status" value="1"/>
</dbReference>
<dbReference type="InterPro" id="IPR002877">
    <property type="entry name" value="RNA_MeTrfase_FtsJ_dom"/>
</dbReference>
<dbReference type="InterPro" id="IPR036986">
    <property type="entry name" value="S4_RNA-bd_sf"/>
</dbReference>
<accession>A0ABM7YA46</accession>
<gene>
    <name evidence="5" type="ORF">Rmf_48920</name>
</gene>
<dbReference type="Gene3D" id="3.10.290.10">
    <property type="entry name" value="RNA-binding S4 domain"/>
    <property type="match status" value="1"/>
</dbReference>
<reference evidence="5 6" key="1">
    <citation type="journal article" date="2016" name="Microbes Environ.">
        <title>Phylogenetically diverse aerobic anoxygenic phototrophic bacteria isolated from epilithic biofilms in Tama river, Japan.</title>
        <authorList>
            <person name="Hirose S."/>
            <person name="Matsuura K."/>
            <person name="Haruta S."/>
        </authorList>
    </citation>
    <scope>NUCLEOTIDE SEQUENCE [LARGE SCALE GENOMIC DNA]</scope>
    <source>
        <strain evidence="5 6">S08</strain>
    </source>
</reference>
<protein>
    <submittedName>
        <fullName evidence="5">TlyA family rRNA (Cytidine-2'-O)-methyltransferase</fullName>
    </submittedName>
</protein>
<sequence>MGGSRGRLRADVLMVERGLAASRERAQALILAGKVFSGERRIAKAGDLLAADLPLDLRGQDHPWVSRGGIKLAHALAHFGLDPSGRIAVDVGASTGGFTDVLLQHGAARVFAVDVGHGQLDWKLRQDARLVVLERTNARHLTADQVPEAPGVVVCDASFIGLRTVLPAALALAAPGAWAVALIKPQFEAGPDRVGKGGVVRDPAVHAEVCATIHDWWAALPGWRVLGIEPSPITGPEGNREFLIATTKDAAAAS</sequence>
<dbReference type="Pfam" id="PF01728">
    <property type="entry name" value="FtsJ"/>
    <property type="match status" value="1"/>
</dbReference>
<proteinExistence type="inferred from homology"/>
<dbReference type="SUPFAM" id="SSF53335">
    <property type="entry name" value="S-adenosyl-L-methionine-dependent methyltransferases"/>
    <property type="match status" value="1"/>
</dbReference>
<dbReference type="PANTHER" id="PTHR32319:SF0">
    <property type="entry name" value="BACTERIAL HEMOLYSIN-LIKE PROTEIN"/>
    <property type="match status" value="1"/>
</dbReference>
<dbReference type="Proteomes" id="UP000831327">
    <property type="component" value="Chromosome"/>
</dbReference>
<dbReference type="SUPFAM" id="SSF55174">
    <property type="entry name" value="Alpha-L RNA-binding motif"/>
    <property type="match status" value="1"/>
</dbReference>
<dbReference type="CDD" id="cd02440">
    <property type="entry name" value="AdoMet_MTases"/>
    <property type="match status" value="1"/>
</dbReference>
<evidence type="ECO:0000313" key="6">
    <source>
        <dbReference type="Proteomes" id="UP000831327"/>
    </source>
</evidence>
<dbReference type="NCBIfam" id="TIGR00478">
    <property type="entry name" value="tly"/>
    <property type="match status" value="1"/>
</dbReference>
<dbReference type="EMBL" id="AP025637">
    <property type="protein sequence ID" value="BDG74963.1"/>
    <property type="molecule type" value="Genomic_DNA"/>
</dbReference>
<organism evidence="5 6">
    <name type="scientific">Roseomonas fluvialis</name>
    <dbReference type="NCBI Taxonomy" id="1750527"/>
    <lineage>
        <taxon>Bacteria</taxon>
        <taxon>Pseudomonadati</taxon>
        <taxon>Pseudomonadota</taxon>
        <taxon>Alphaproteobacteria</taxon>
        <taxon>Acetobacterales</taxon>
        <taxon>Roseomonadaceae</taxon>
        <taxon>Roseomonas</taxon>
    </lineage>
</organism>
<dbReference type="InterPro" id="IPR029063">
    <property type="entry name" value="SAM-dependent_MTases_sf"/>
</dbReference>
<dbReference type="PIRSF" id="PIRSF005578">
    <property type="entry name" value="TlyA"/>
    <property type="match status" value="1"/>
</dbReference>
<dbReference type="Gene3D" id="3.40.50.150">
    <property type="entry name" value="Vaccinia Virus protein VP39"/>
    <property type="match status" value="1"/>
</dbReference>
<evidence type="ECO:0000313" key="5">
    <source>
        <dbReference type="EMBL" id="BDG74963.1"/>
    </source>
</evidence>
<keyword evidence="1 3" id="KW-0694">RNA-binding</keyword>
<comment type="similarity">
    <text evidence="2">Belongs to the TlyA family.</text>
</comment>